<comment type="caution">
    <text evidence="1">The sequence shown here is derived from an EMBL/GenBank/DDBJ whole genome shotgun (WGS) entry which is preliminary data.</text>
</comment>
<organism evidence="1 2">
    <name type="scientific">Acaulospora colombiana</name>
    <dbReference type="NCBI Taxonomy" id="27376"/>
    <lineage>
        <taxon>Eukaryota</taxon>
        <taxon>Fungi</taxon>
        <taxon>Fungi incertae sedis</taxon>
        <taxon>Mucoromycota</taxon>
        <taxon>Glomeromycotina</taxon>
        <taxon>Glomeromycetes</taxon>
        <taxon>Diversisporales</taxon>
        <taxon>Acaulosporaceae</taxon>
        <taxon>Acaulospora</taxon>
    </lineage>
</organism>
<accession>A0ACA9K9A6</accession>
<keyword evidence="2" id="KW-1185">Reference proteome</keyword>
<dbReference type="Proteomes" id="UP000789525">
    <property type="component" value="Unassembled WGS sequence"/>
</dbReference>
<proteinExistence type="predicted"/>
<protein>
    <submittedName>
        <fullName evidence="1">5105_t:CDS:1</fullName>
    </submittedName>
</protein>
<reference evidence="1" key="1">
    <citation type="submission" date="2021-06" db="EMBL/GenBank/DDBJ databases">
        <authorList>
            <person name="Kallberg Y."/>
            <person name="Tangrot J."/>
            <person name="Rosling A."/>
        </authorList>
    </citation>
    <scope>NUCLEOTIDE SEQUENCE</scope>
    <source>
        <strain evidence="1">CL356</strain>
    </source>
</reference>
<sequence length="182" mass="19725">MCGFGDKDRRPIDPPPVVRLLVSTTDGTPVPESSVDHSMMIVHAGLWSEDSTEERSLVINPSSIPAQSTGPSSTVMSLNAPSSTRNLMESTALSKAFAKQGIKIPIRKETRYRKANNDDIREPSNDDAPEASSSVTSTNISDLPKAPDSSTDHEGHTEEKRDHHDLSEEDTADEAEEEGKAL</sequence>
<dbReference type="EMBL" id="CAJVPT010001260">
    <property type="protein sequence ID" value="CAG8459480.1"/>
    <property type="molecule type" value="Genomic_DNA"/>
</dbReference>
<gene>
    <name evidence="1" type="ORF">ACOLOM_LOCUS1108</name>
</gene>
<evidence type="ECO:0000313" key="2">
    <source>
        <dbReference type="Proteomes" id="UP000789525"/>
    </source>
</evidence>
<evidence type="ECO:0000313" key="1">
    <source>
        <dbReference type="EMBL" id="CAG8459480.1"/>
    </source>
</evidence>
<name>A0ACA9K9A6_9GLOM</name>